<evidence type="ECO:0000313" key="2">
    <source>
        <dbReference type="EMBL" id="PRY51516.1"/>
    </source>
</evidence>
<keyword evidence="3" id="KW-1185">Reference proteome</keyword>
<organism evidence="2 3">
    <name type="scientific">Arcticibacter pallidicorallinus</name>
    <dbReference type="NCBI Taxonomy" id="1259464"/>
    <lineage>
        <taxon>Bacteria</taxon>
        <taxon>Pseudomonadati</taxon>
        <taxon>Bacteroidota</taxon>
        <taxon>Sphingobacteriia</taxon>
        <taxon>Sphingobacteriales</taxon>
        <taxon>Sphingobacteriaceae</taxon>
        <taxon>Arcticibacter</taxon>
    </lineage>
</organism>
<dbReference type="Proteomes" id="UP000238034">
    <property type="component" value="Unassembled WGS sequence"/>
</dbReference>
<accession>A0A2T0U0P1</accession>
<dbReference type="AlphaFoldDB" id="A0A2T0U0P1"/>
<evidence type="ECO:0000313" key="3">
    <source>
        <dbReference type="Proteomes" id="UP000238034"/>
    </source>
</evidence>
<sequence>MIELESLLNVDDMEINLEFFRRRAFDFITVNENGELQRKHLKQEAALFALTDDVTSELIYGGAAGGAKSWTGCAWLAFSCMAYPGTKYFIGRAELMKIKESTLVTFRRVCKTYGILEGRDWRYYTTDHYIEFTNGSRINLIELKFKPSEDPQFERLGSTEYTSGWIEEGGEVHFRAFDVLKSRVNRMLNDQYGLIGKIFVTCNPKKNWLYTQFYKPAKKNLLKFYQKFIQALVEDNVFAESGYIEQLRRMSDLAMKERLFKGNWDYDNDPAALMEYTQIVDIFRNDHVEPTGIRYITADIARLGDDYTRIYLWDGLVNTKRISLYKQRAPEVIKAIKDLAAANGVPMSRVVVDADGVGGPIADFLKNCNEMNNQSTAFPSKETGVKENFKNKRSQLYTKLSQMVINAAIRIIGADPEEEDDISTELSVIKKINMDSDGPVDIISRKDIKELIGRSPDHATNLMLRMWFEYKVTRAPKYSF</sequence>
<gene>
    <name evidence="2" type="ORF">B0I27_107102</name>
</gene>
<dbReference type="Gene3D" id="3.40.50.300">
    <property type="entry name" value="P-loop containing nucleotide triphosphate hydrolases"/>
    <property type="match status" value="1"/>
</dbReference>
<proteinExistence type="predicted"/>
<dbReference type="EMBL" id="PVTH01000007">
    <property type="protein sequence ID" value="PRY51516.1"/>
    <property type="molecule type" value="Genomic_DNA"/>
</dbReference>
<dbReference type="InterPro" id="IPR027417">
    <property type="entry name" value="P-loop_NTPase"/>
</dbReference>
<protein>
    <submittedName>
        <fullName evidence="2">Terminase family protein</fullName>
    </submittedName>
</protein>
<dbReference type="OrthoDB" id="924847at2"/>
<dbReference type="Pfam" id="PF04466">
    <property type="entry name" value="Terminase_3"/>
    <property type="match status" value="1"/>
</dbReference>
<name>A0A2T0U0P1_9SPHI</name>
<dbReference type="InterPro" id="IPR035412">
    <property type="entry name" value="Terminase_L_N"/>
</dbReference>
<comment type="caution">
    <text evidence="2">The sequence shown here is derived from an EMBL/GenBank/DDBJ whole genome shotgun (WGS) entry which is preliminary data.</text>
</comment>
<evidence type="ECO:0000259" key="1">
    <source>
        <dbReference type="Pfam" id="PF04466"/>
    </source>
</evidence>
<dbReference type="Gene3D" id="3.30.420.240">
    <property type="match status" value="1"/>
</dbReference>
<reference evidence="2 3" key="1">
    <citation type="submission" date="2018-03" db="EMBL/GenBank/DDBJ databases">
        <title>Genomic Encyclopedia of Type Strains, Phase III (KMG-III): the genomes of soil and plant-associated and newly described type strains.</title>
        <authorList>
            <person name="Whitman W."/>
        </authorList>
    </citation>
    <scope>NUCLEOTIDE SEQUENCE [LARGE SCALE GENOMIC DNA]</scope>
    <source>
        <strain evidence="2 3">CGMCC 1.9313</strain>
    </source>
</reference>
<dbReference type="RefSeq" id="WP_106293834.1">
    <property type="nucleotide sequence ID" value="NZ_PVTH01000007.1"/>
</dbReference>
<feature type="domain" description="Phage terminase large subunit N-terminal" evidence="1">
    <location>
        <begin position="59"/>
        <end position="250"/>
    </location>
</feature>